<keyword evidence="2" id="KW-0472">Membrane</keyword>
<dbReference type="AlphaFoldDB" id="Q2NT70"/>
<keyword evidence="2" id="KW-1133">Transmembrane helix</keyword>
<evidence type="ECO:0000259" key="3">
    <source>
        <dbReference type="Pfam" id="PF03795"/>
    </source>
</evidence>
<dbReference type="Proteomes" id="UP000001932">
    <property type="component" value="Chromosome"/>
</dbReference>
<keyword evidence="2" id="KW-0812">Transmembrane</keyword>
<proteinExistence type="inferred from homology"/>
<evidence type="ECO:0000313" key="7">
    <source>
        <dbReference type="Proteomes" id="UP000245838"/>
    </source>
</evidence>
<reference evidence="4 6" key="1">
    <citation type="journal article" date="2006" name="Genome Res.">
        <title>Massive genome erosion and functional adaptations provide insights into the symbiotic lifestyle of Sodalis glossinidius in the tsetse host.</title>
        <authorList>
            <person name="Toh H."/>
            <person name="Weiss B.L."/>
            <person name="Perkin S.A.H."/>
            <person name="Yamashita A."/>
            <person name="Oshima K."/>
            <person name="Hattori M."/>
            <person name="Aksoy S."/>
        </authorList>
    </citation>
    <scope>NUCLEOTIDE SEQUENCE [LARGE SCALE GENOMIC DNA]</scope>
    <source>
        <strain evidence="4">Morsitans</strain>
        <strain evidence="6">morsitans</strain>
    </source>
</reference>
<accession>Q2NT70</accession>
<feature type="domain" description="YCII-related" evidence="3">
    <location>
        <begin position="32"/>
        <end position="124"/>
    </location>
</feature>
<protein>
    <submittedName>
        <fullName evidence="5">YciI-like protein</fullName>
    </submittedName>
</protein>
<dbReference type="PANTHER" id="PTHR33606:SF3">
    <property type="entry name" value="PROTEIN YCII"/>
    <property type="match status" value="1"/>
</dbReference>
<dbReference type="NCBIfam" id="NF008473">
    <property type="entry name" value="PRK11370.1"/>
    <property type="match status" value="1"/>
</dbReference>
<dbReference type="KEGG" id="sgl:SG1380"/>
<dbReference type="Pfam" id="PF03795">
    <property type="entry name" value="YCII"/>
    <property type="match status" value="1"/>
</dbReference>
<dbReference type="EMBL" id="LN854557">
    <property type="protein sequence ID" value="CRL45398.1"/>
    <property type="molecule type" value="Genomic_DNA"/>
</dbReference>
<evidence type="ECO:0000256" key="2">
    <source>
        <dbReference type="SAM" id="Phobius"/>
    </source>
</evidence>
<reference evidence="5 7" key="2">
    <citation type="submission" date="2015-05" db="EMBL/GenBank/DDBJ databases">
        <authorList>
            <person name="Goodhead I."/>
        </authorList>
    </citation>
    <scope>NUCLEOTIDE SEQUENCE [LARGE SCALE GENOMIC DNA]</scope>
    <source>
        <strain evidence="5">B4</strain>
        <strain evidence="7">morsitans</strain>
    </source>
</reference>
<dbReference type="Gene3D" id="3.30.70.1060">
    <property type="entry name" value="Dimeric alpha+beta barrel"/>
    <property type="match status" value="1"/>
</dbReference>
<dbReference type="EMBL" id="AP008232">
    <property type="protein sequence ID" value="BAE74655.1"/>
    <property type="molecule type" value="Genomic_DNA"/>
</dbReference>
<comment type="similarity">
    <text evidence="1">Belongs to the YciI family.</text>
</comment>
<organism evidence="4 6">
    <name type="scientific">Sodalis glossinidius (strain morsitans)</name>
    <dbReference type="NCBI Taxonomy" id="343509"/>
    <lineage>
        <taxon>Bacteria</taxon>
        <taxon>Pseudomonadati</taxon>
        <taxon>Pseudomonadota</taxon>
        <taxon>Gammaproteobacteria</taxon>
        <taxon>Enterobacterales</taxon>
        <taxon>Bruguierivoracaceae</taxon>
        <taxon>Sodalis</taxon>
    </lineage>
</organism>
<evidence type="ECO:0000313" key="5">
    <source>
        <dbReference type="EMBL" id="CRL45398.1"/>
    </source>
</evidence>
<sequence length="128" mass="14303">MSRLRNFSLRYRVQYHNVNYFYSFQVGSFTVLYVIYAEDVADSLEKRLSVRPTHLARLQLLRDQGRLLTAGSTPAIDSNDPGAAGFNGSTVIAEFDSLEAAQAWAEADPYVAAGVYATVQVKPYKKVF</sequence>
<name>Q2NT70_SODGM</name>
<feature type="transmembrane region" description="Helical" evidence="2">
    <location>
        <begin position="20"/>
        <end position="37"/>
    </location>
</feature>
<evidence type="ECO:0000313" key="4">
    <source>
        <dbReference type="EMBL" id="BAE74655.1"/>
    </source>
</evidence>
<keyword evidence="6" id="KW-1185">Reference proteome</keyword>
<gene>
    <name evidence="4" type="ordered locus">SG1380</name>
    <name evidence="5" type="ORF">SGGMMB4_03074</name>
</gene>
<dbReference type="InterPro" id="IPR011008">
    <property type="entry name" value="Dimeric_a/b-barrel"/>
</dbReference>
<dbReference type="SUPFAM" id="SSF54909">
    <property type="entry name" value="Dimeric alpha+beta barrel"/>
    <property type="match status" value="1"/>
</dbReference>
<dbReference type="InterPro" id="IPR051807">
    <property type="entry name" value="Sec-metab_biosynth-assoc"/>
</dbReference>
<evidence type="ECO:0000313" key="6">
    <source>
        <dbReference type="Proteomes" id="UP000001932"/>
    </source>
</evidence>
<dbReference type="STRING" id="343509.SG1380"/>
<evidence type="ECO:0000256" key="1">
    <source>
        <dbReference type="ARBA" id="ARBA00007689"/>
    </source>
</evidence>
<dbReference type="InterPro" id="IPR005545">
    <property type="entry name" value="YCII"/>
</dbReference>
<dbReference type="PANTHER" id="PTHR33606">
    <property type="entry name" value="PROTEIN YCII"/>
    <property type="match status" value="1"/>
</dbReference>
<dbReference type="Proteomes" id="UP000245838">
    <property type="component" value="Chromosome sggmmb4_Chromosome"/>
</dbReference>
<dbReference type="eggNOG" id="COG2350">
    <property type="taxonomic scope" value="Bacteria"/>
</dbReference>
<dbReference type="HOGENOM" id="CLU_110355_3_0_6"/>